<protein>
    <recommendedName>
        <fullName evidence="3">SGNH hydrolase-type esterase domain-containing protein</fullName>
    </recommendedName>
</protein>
<evidence type="ECO:0000313" key="2">
    <source>
        <dbReference type="Proteomes" id="UP001500392"/>
    </source>
</evidence>
<proteinExistence type="predicted"/>
<accession>A0ABP7X4C6</accession>
<gene>
    <name evidence="1" type="ORF">GCM10022414_32560</name>
</gene>
<dbReference type="EMBL" id="BAABDM010000009">
    <property type="protein sequence ID" value="GAA4103940.1"/>
    <property type="molecule type" value="Genomic_DNA"/>
</dbReference>
<name>A0ABP7X4C6_9GAMM</name>
<dbReference type="InterPro" id="IPR036514">
    <property type="entry name" value="SGNH_hydro_sf"/>
</dbReference>
<comment type="caution">
    <text evidence="1">The sequence shown here is derived from an EMBL/GenBank/DDBJ whole genome shotgun (WGS) entry which is preliminary data.</text>
</comment>
<dbReference type="Gene3D" id="3.40.50.1110">
    <property type="entry name" value="SGNH hydrolase"/>
    <property type="match status" value="1"/>
</dbReference>
<evidence type="ECO:0008006" key="3">
    <source>
        <dbReference type="Google" id="ProtNLM"/>
    </source>
</evidence>
<keyword evidence="2" id="KW-1185">Reference proteome</keyword>
<dbReference type="Proteomes" id="UP001500392">
    <property type="component" value="Unassembled WGS sequence"/>
</dbReference>
<organism evidence="1 2">
    <name type="scientific">Zhongshania borealis</name>
    <dbReference type="NCBI Taxonomy" id="889488"/>
    <lineage>
        <taxon>Bacteria</taxon>
        <taxon>Pseudomonadati</taxon>
        <taxon>Pseudomonadota</taxon>
        <taxon>Gammaproteobacteria</taxon>
        <taxon>Cellvibrionales</taxon>
        <taxon>Spongiibacteraceae</taxon>
        <taxon>Zhongshania</taxon>
    </lineage>
</organism>
<evidence type="ECO:0000313" key="1">
    <source>
        <dbReference type="EMBL" id="GAA4103940.1"/>
    </source>
</evidence>
<sequence length="337" mass="37806">MLFRYYLSLIFFLVSPVLQALPINAPIIKSLKVVQEEQGIQGVTQNIVKAVVLNEPEGIEYSYRVVSGNASLKPLEKSAILNIKSGGPLEIQLVISNGKKIYDSKSIKYIDKALSADNLYKERASWQQATGRLSKHPSFAFQKNNDKLPNVLIIGDSISIGYTPYVQTSLADKFNVYRIPENGGDTGRGLQKLDYWLSSLNWEVIHFNFGLHDLKRLTNNTLDISGQIVNPPEIYAENLKEIVKKLRKKTAARLIWASITAVPAGAVGRMSGDEILYNKLASQVMKENKIVINDLYKLSTTYPEGQLQADVHFSEIGKKQQTNQVVEYILIKDNHSH</sequence>
<reference evidence="2" key="1">
    <citation type="journal article" date="2019" name="Int. J. Syst. Evol. Microbiol.">
        <title>The Global Catalogue of Microorganisms (GCM) 10K type strain sequencing project: providing services to taxonomists for standard genome sequencing and annotation.</title>
        <authorList>
            <consortium name="The Broad Institute Genomics Platform"/>
            <consortium name="The Broad Institute Genome Sequencing Center for Infectious Disease"/>
            <person name="Wu L."/>
            <person name="Ma J."/>
        </authorList>
    </citation>
    <scope>NUCLEOTIDE SEQUENCE [LARGE SCALE GENOMIC DNA]</scope>
    <source>
        <strain evidence="2">JCM 17304</strain>
    </source>
</reference>
<dbReference type="CDD" id="cd00229">
    <property type="entry name" value="SGNH_hydrolase"/>
    <property type="match status" value="1"/>
</dbReference>
<dbReference type="SUPFAM" id="SSF52266">
    <property type="entry name" value="SGNH hydrolase"/>
    <property type="match status" value="1"/>
</dbReference>